<evidence type="ECO:0000256" key="3">
    <source>
        <dbReference type="ARBA" id="ARBA00022723"/>
    </source>
</evidence>
<keyword evidence="14" id="KW-1185">Reference proteome</keyword>
<organism evidence="13 14">
    <name type="scientific">Lacticaseibacillus pabuli</name>
    <dbReference type="NCBI Taxonomy" id="3025672"/>
    <lineage>
        <taxon>Bacteria</taxon>
        <taxon>Bacillati</taxon>
        <taxon>Bacillota</taxon>
        <taxon>Bacilli</taxon>
        <taxon>Lactobacillales</taxon>
        <taxon>Lactobacillaceae</taxon>
        <taxon>Lacticaseibacillus</taxon>
    </lineage>
</organism>
<accession>A0ABY7WP08</accession>
<evidence type="ECO:0000313" key="13">
    <source>
        <dbReference type="EMBL" id="WDF81899.1"/>
    </source>
</evidence>
<evidence type="ECO:0000313" key="14">
    <source>
        <dbReference type="Proteomes" id="UP001220377"/>
    </source>
</evidence>
<evidence type="ECO:0000256" key="5">
    <source>
        <dbReference type="ARBA" id="ARBA00022977"/>
    </source>
</evidence>
<evidence type="ECO:0000256" key="6">
    <source>
        <dbReference type="ARBA" id="ARBA00047334"/>
    </source>
</evidence>
<feature type="binding site" evidence="9">
    <location>
        <position position="71"/>
    </location>
    <ligand>
        <name>4-amino-2-methyl-5-(diphosphooxymethyl)pyrimidine</name>
        <dbReference type="ChEBI" id="CHEBI:57841"/>
    </ligand>
</feature>
<evidence type="ECO:0000256" key="8">
    <source>
        <dbReference type="ARBA" id="ARBA00047883"/>
    </source>
</evidence>
<feature type="binding site" evidence="9">
    <location>
        <position position="110"/>
    </location>
    <ligand>
        <name>4-amino-2-methyl-5-(diphosphooxymethyl)pyrimidine</name>
        <dbReference type="ChEBI" id="CHEBI:57841"/>
    </ligand>
</feature>
<keyword evidence="5 9" id="KW-0784">Thiamine biosynthesis</keyword>
<dbReference type="InterPro" id="IPR036206">
    <property type="entry name" value="ThiamineP_synth_sf"/>
</dbReference>
<comment type="pathway">
    <text evidence="1 9 11">Cofactor biosynthesis; thiamine diphosphate biosynthesis; thiamine phosphate from 4-amino-2-methyl-5-diphosphomethylpyrimidine and 4-methyl-5-(2-phosphoethyl)-thiazole: step 1/1.</text>
</comment>
<evidence type="ECO:0000256" key="4">
    <source>
        <dbReference type="ARBA" id="ARBA00022842"/>
    </source>
</evidence>
<evidence type="ECO:0000256" key="7">
    <source>
        <dbReference type="ARBA" id="ARBA00047851"/>
    </source>
</evidence>
<dbReference type="Proteomes" id="UP001220377">
    <property type="component" value="Chromosome"/>
</dbReference>
<comment type="catalytic activity">
    <reaction evidence="8 9 10">
        <text>2-[(2R,5Z)-2-carboxy-4-methylthiazol-5(2H)-ylidene]ethyl phosphate + 4-amino-2-methyl-5-(diphosphooxymethyl)pyrimidine + 2 H(+) = thiamine phosphate + CO2 + diphosphate</text>
        <dbReference type="Rhea" id="RHEA:47844"/>
        <dbReference type="ChEBI" id="CHEBI:15378"/>
        <dbReference type="ChEBI" id="CHEBI:16526"/>
        <dbReference type="ChEBI" id="CHEBI:33019"/>
        <dbReference type="ChEBI" id="CHEBI:37575"/>
        <dbReference type="ChEBI" id="CHEBI:57841"/>
        <dbReference type="ChEBI" id="CHEBI:62899"/>
        <dbReference type="EC" id="2.5.1.3"/>
    </reaction>
</comment>
<evidence type="ECO:0000256" key="1">
    <source>
        <dbReference type="ARBA" id="ARBA00005165"/>
    </source>
</evidence>
<sequence length="209" mass="22170">MSLQNDLALYAVTDRSWLNGRSLHDCVAEALRGGATMVQLREKHLDDDAFTAEARDIKQLCADYHVPFIINDNLTVAMAVDADGIHVGQDDMSALEIRRQWGKNKIVGVSAQTVAEAVRAEKDGADYLGVGAVFPTATKTDAIDVPLPVLRDITKATSIPTVAIGGIDLTNTTQLKDSGIVGIAIISAIFAADDIAAASAALRQASQQL</sequence>
<dbReference type="GO" id="GO:0004789">
    <property type="term" value="F:thiamine-phosphate diphosphorylase activity"/>
    <property type="evidence" value="ECO:0007669"/>
    <property type="project" value="UniProtKB-EC"/>
</dbReference>
<comment type="catalytic activity">
    <reaction evidence="6 9 10">
        <text>4-methyl-5-(2-phosphooxyethyl)-thiazole + 4-amino-2-methyl-5-(diphosphooxymethyl)pyrimidine + H(+) = thiamine phosphate + diphosphate</text>
        <dbReference type="Rhea" id="RHEA:22328"/>
        <dbReference type="ChEBI" id="CHEBI:15378"/>
        <dbReference type="ChEBI" id="CHEBI:33019"/>
        <dbReference type="ChEBI" id="CHEBI:37575"/>
        <dbReference type="ChEBI" id="CHEBI:57841"/>
        <dbReference type="ChEBI" id="CHEBI:58296"/>
        <dbReference type="EC" id="2.5.1.3"/>
    </reaction>
</comment>
<dbReference type="NCBIfam" id="TIGR00693">
    <property type="entry name" value="thiE"/>
    <property type="match status" value="1"/>
</dbReference>
<dbReference type="EMBL" id="CP117884">
    <property type="protein sequence ID" value="WDF81899.1"/>
    <property type="molecule type" value="Genomic_DNA"/>
</dbReference>
<dbReference type="PANTHER" id="PTHR20857:SF15">
    <property type="entry name" value="THIAMINE-PHOSPHATE SYNTHASE"/>
    <property type="match status" value="1"/>
</dbReference>
<feature type="binding site" evidence="9">
    <location>
        <begin position="39"/>
        <end position="43"/>
    </location>
    <ligand>
        <name>4-amino-2-methyl-5-(diphosphooxymethyl)pyrimidine</name>
        <dbReference type="ChEBI" id="CHEBI:57841"/>
    </ligand>
</feature>
<dbReference type="InterPro" id="IPR034291">
    <property type="entry name" value="TMP_synthase"/>
</dbReference>
<proteinExistence type="inferred from homology"/>
<evidence type="ECO:0000256" key="10">
    <source>
        <dbReference type="RuleBase" id="RU003826"/>
    </source>
</evidence>
<dbReference type="RefSeq" id="WP_274258980.1">
    <property type="nucleotide sequence ID" value="NZ_CP117884.1"/>
</dbReference>
<feature type="binding site" evidence="9">
    <location>
        <position position="139"/>
    </location>
    <ligand>
        <name>4-amino-2-methyl-5-(diphosphooxymethyl)pyrimidine</name>
        <dbReference type="ChEBI" id="CHEBI:57841"/>
    </ligand>
</feature>
<name>A0ABY7WP08_9LACO</name>
<comment type="similarity">
    <text evidence="9 10">Belongs to the thiamine-phosphate synthase family.</text>
</comment>
<keyword evidence="3 9" id="KW-0479">Metal-binding</keyword>
<feature type="domain" description="Thiamine phosphate synthase/TenI" evidence="12">
    <location>
        <begin position="9"/>
        <end position="189"/>
    </location>
</feature>
<protein>
    <recommendedName>
        <fullName evidence="9">Thiamine-phosphate synthase</fullName>
        <shortName evidence="9">TP synthase</shortName>
        <shortName evidence="9">TPS</shortName>
        <ecNumber evidence="9">2.5.1.3</ecNumber>
    </recommendedName>
    <alternativeName>
        <fullName evidence="9">Thiamine-phosphate pyrophosphorylase</fullName>
        <shortName evidence="9">TMP pyrophosphorylase</shortName>
        <shortName evidence="9">TMP-PPase</shortName>
    </alternativeName>
</protein>
<comment type="cofactor">
    <cofactor evidence="9">
        <name>Mg(2+)</name>
        <dbReference type="ChEBI" id="CHEBI:18420"/>
    </cofactor>
    <text evidence="9">Binds 1 Mg(2+) ion per subunit.</text>
</comment>
<dbReference type="InterPro" id="IPR013785">
    <property type="entry name" value="Aldolase_TIM"/>
</dbReference>
<dbReference type="EC" id="2.5.1.3" evidence="9"/>
<dbReference type="HAMAP" id="MF_00097">
    <property type="entry name" value="TMP_synthase"/>
    <property type="match status" value="1"/>
</dbReference>
<feature type="binding site" evidence="9">
    <location>
        <position position="166"/>
    </location>
    <ligand>
        <name>2-[(2R,5Z)-2-carboxy-4-methylthiazol-5(2H)-ylidene]ethyl phosphate</name>
        <dbReference type="ChEBI" id="CHEBI:62899"/>
    </ligand>
</feature>
<dbReference type="PANTHER" id="PTHR20857">
    <property type="entry name" value="THIAMINE-PHOSPHATE PYROPHOSPHORYLASE"/>
    <property type="match status" value="1"/>
</dbReference>
<evidence type="ECO:0000256" key="2">
    <source>
        <dbReference type="ARBA" id="ARBA00022679"/>
    </source>
</evidence>
<dbReference type="Pfam" id="PF02581">
    <property type="entry name" value="TMP-TENI"/>
    <property type="match status" value="1"/>
</dbReference>
<gene>
    <name evidence="9 13" type="primary">thiE</name>
    <name evidence="13" type="ORF">PQ472_08165</name>
</gene>
<evidence type="ECO:0000256" key="11">
    <source>
        <dbReference type="RuleBase" id="RU004253"/>
    </source>
</evidence>
<dbReference type="SUPFAM" id="SSF51391">
    <property type="entry name" value="Thiamin phosphate synthase"/>
    <property type="match status" value="1"/>
</dbReference>
<comment type="catalytic activity">
    <reaction evidence="7 9 10">
        <text>2-(2-carboxy-4-methylthiazol-5-yl)ethyl phosphate + 4-amino-2-methyl-5-(diphosphooxymethyl)pyrimidine + 2 H(+) = thiamine phosphate + CO2 + diphosphate</text>
        <dbReference type="Rhea" id="RHEA:47848"/>
        <dbReference type="ChEBI" id="CHEBI:15378"/>
        <dbReference type="ChEBI" id="CHEBI:16526"/>
        <dbReference type="ChEBI" id="CHEBI:33019"/>
        <dbReference type="ChEBI" id="CHEBI:37575"/>
        <dbReference type="ChEBI" id="CHEBI:57841"/>
        <dbReference type="ChEBI" id="CHEBI:62890"/>
        <dbReference type="EC" id="2.5.1.3"/>
    </reaction>
</comment>
<dbReference type="InterPro" id="IPR022998">
    <property type="entry name" value="ThiamineP_synth_TenI"/>
</dbReference>
<feature type="binding site" evidence="9">
    <location>
        <begin position="186"/>
        <end position="187"/>
    </location>
    <ligand>
        <name>2-[(2R,5Z)-2-carboxy-4-methylthiazol-5(2H)-ylidene]ethyl phosphate</name>
        <dbReference type="ChEBI" id="CHEBI:62899"/>
    </ligand>
</feature>
<feature type="binding site" evidence="9">
    <location>
        <begin position="136"/>
        <end position="138"/>
    </location>
    <ligand>
        <name>2-[(2R,5Z)-2-carboxy-4-methylthiazol-5(2H)-ylidene]ethyl phosphate</name>
        <dbReference type="ChEBI" id="CHEBI:62899"/>
    </ligand>
</feature>
<comment type="function">
    <text evidence="9">Condenses 4-methyl-5-(beta-hydroxyethyl)thiazole monophosphate (THZ-P) and 2-methyl-4-amino-5-hydroxymethyl pyrimidine pyrophosphate (HMP-PP) to form thiamine monophosphate (TMP).</text>
</comment>
<keyword evidence="4 9" id="KW-0460">Magnesium</keyword>
<dbReference type="Gene3D" id="3.20.20.70">
    <property type="entry name" value="Aldolase class I"/>
    <property type="match status" value="1"/>
</dbReference>
<feature type="binding site" evidence="9">
    <location>
        <position position="72"/>
    </location>
    <ligand>
        <name>Mg(2+)</name>
        <dbReference type="ChEBI" id="CHEBI:18420"/>
    </ligand>
</feature>
<feature type="binding site" evidence="9">
    <location>
        <position position="91"/>
    </location>
    <ligand>
        <name>Mg(2+)</name>
        <dbReference type="ChEBI" id="CHEBI:18420"/>
    </ligand>
</feature>
<evidence type="ECO:0000256" key="9">
    <source>
        <dbReference type="HAMAP-Rule" id="MF_00097"/>
    </source>
</evidence>
<dbReference type="CDD" id="cd00564">
    <property type="entry name" value="TMP_TenI"/>
    <property type="match status" value="1"/>
</dbReference>
<evidence type="ECO:0000259" key="12">
    <source>
        <dbReference type="Pfam" id="PF02581"/>
    </source>
</evidence>
<keyword evidence="2 9" id="KW-0808">Transferase</keyword>
<reference evidence="13 14" key="1">
    <citation type="submission" date="2023-02" db="EMBL/GenBank/DDBJ databases">
        <title>Genome sequence of Lacticaseibacillus sp. KACC 23028.</title>
        <authorList>
            <person name="Kim S."/>
            <person name="Heo J."/>
            <person name="Kwon S.-W."/>
        </authorList>
    </citation>
    <scope>NUCLEOTIDE SEQUENCE [LARGE SCALE GENOMIC DNA]</scope>
    <source>
        <strain evidence="13 14">KACC 23028</strain>
    </source>
</reference>